<evidence type="ECO:0000256" key="3">
    <source>
        <dbReference type="RuleBase" id="RU000363"/>
    </source>
</evidence>
<dbReference type="OrthoDB" id="151996at2"/>
<evidence type="ECO:0000256" key="2">
    <source>
        <dbReference type="ARBA" id="ARBA00023002"/>
    </source>
</evidence>
<dbReference type="PRINTS" id="PR00080">
    <property type="entry name" value="SDRFAMILY"/>
</dbReference>
<dbReference type="InterPro" id="IPR020904">
    <property type="entry name" value="Sc_DH/Rdtase_CS"/>
</dbReference>
<sequence length="303" mass="32025">MTRRRGPARLSGLAGRTVVIVGASSGIGRGVALRAAQFGADVVVFGRRGEALRTLTDRIADAGGRAHAVVGDAARPGDLERLADEAEAAFGPIDVWIGNAGVGSLGLFWDVPIDDHVRVVETNLIGAMRGAHIALRRFVDRGEGVLVNTASVESVVPLAYQASYAATKAGLLSLTRTLRQELRLAGASGVSVGAVLPWAVRTPFWRHAGIHTGRELRMPLMDEPEPVVDAILHVCLSPRERQPVGWKARIALVGHRLAPGVTAHAAADVARACLRRGRPTPTSSGAVRHPLDDPATVAETPRR</sequence>
<keyword evidence="2" id="KW-0560">Oxidoreductase</keyword>
<accession>A0A5J5IPW1</accession>
<comment type="similarity">
    <text evidence="1 3">Belongs to the short-chain dehydrogenases/reductases (SDR) family.</text>
</comment>
<organism evidence="5 6">
    <name type="scientific">Microbacterium radiodurans</name>
    <dbReference type="NCBI Taxonomy" id="661398"/>
    <lineage>
        <taxon>Bacteria</taxon>
        <taxon>Bacillati</taxon>
        <taxon>Actinomycetota</taxon>
        <taxon>Actinomycetes</taxon>
        <taxon>Micrococcales</taxon>
        <taxon>Microbacteriaceae</taxon>
        <taxon>Microbacterium</taxon>
    </lineage>
</organism>
<dbReference type="Gene3D" id="3.40.50.720">
    <property type="entry name" value="NAD(P)-binding Rossmann-like Domain"/>
    <property type="match status" value="1"/>
</dbReference>
<dbReference type="GO" id="GO:0016491">
    <property type="term" value="F:oxidoreductase activity"/>
    <property type="evidence" value="ECO:0007669"/>
    <property type="project" value="UniProtKB-KW"/>
</dbReference>
<keyword evidence="6" id="KW-1185">Reference proteome</keyword>
<dbReference type="Pfam" id="PF00106">
    <property type="entry name" value="adh_short"/>
    <property type="match status" value="1"/>
</dbReference>
<dbReference type="SUPFAM" id="SSF51735">
    <property type="entry name" value="NAD(P)-binding Rossmann-fold domains"/>
    <property type="match status" value="1"/>
</dbReference>
<reference evidence="6" key="1">
    <citation type="submission" date="2019-09" db="EMBL/GenBank/DDBJ databases">
        <title>Mumia zhuanghuii sp. nov. isolated from the intestinal contents of plateau pika (Ochotona curzoniae) in the Qinghai-Tibet plateau of China.</title>
        <authorList>
            <person name="Tian Z."/>
        </authorList>
    </citation>
    <scope>NUCLEOTIDE SEQUENCE [LARGE SCALE GENOMIC DNA]</scope>
    <source>
        <strain evidence="6">DSM 25564</strain>
    </source>
</reference>
<dbReference type="InterPro" id="IPR036291">
    <property type="entry name" value="NAD(P)-bd_dom_sf"/>
</dbReference>
<dbReference type="InterPro" id="IPR002347">
    <property type="entry name" value="SDR_fam"/>
</dbReference>
<dbReference type="Proteomes" id="UP000327039">
    <property type="component" value="Unassembled WGS sequence"/>
</dbReference>
<evidence type="ECO:0000313" key="6">
    <source>
        <dbReference type="Proteomes" id="UP000327039"/>
    </source>
</evidence>
<dbReference type="GO" id="GO:0016020">
    <property type="term" value="C:membrane"/>
    <property type="evidence" value="ECO:0007669"/>
    <property type="project" value="TreeGrafter"/>
</dbReference>
<dbReference type="AlphaFoldDB" id="A0A5J5IPW1"/>
<evidence type="ECO:0000256" key="4">
    <source>
        <dbReference type="SAM" id="MobiDB-lite"/>
    </source>
</evidence>
<dbReference type="PRINTS" id="PR00081">
    <property type="entry name" value="GDHRDH"/>
</dbReference>
<gene>
    <name evidence="5" type="ORF">F6B42_13530</name>
</gene>
<dbReference type="RefSeq" id="WP_150420194.1">
    <property type="nucleotide sequence ID" value="NZ_VYRZ01000003.1"/>
</dbReference>
<evidence type="ECO:0000313" key="5">
    <source>
        <dbReference type="EMBL" id="KAA9085472.1"/>
    </source>
</evidence>
<proteinExistence type="inferred from homology"/>
<dbReference type="EMBL" id="VYRZ01000003">
    <property type="protein sequence ID" value="KAA9085472.1"/>
    <property type="molecule type" value="Genomic_DNA"/>
</dbReference>
<dbReference type="PANTHER" id="PTHR44196">
    <property type="entry name" value="DEHYDROGENASE/REDUCTASE SDR FAMILY MEMBER 7B"/>
    <property type="match status" value="1"/>
</dbReference>
<name>A0A5J5IPW1_9MICO</name>
<dbReference type="PROSITE" id="PS00061">
    <property type="entry name" value="ADH_SHORT"/>
    <property type="match status" value="1"/>
</dbReference>
<feature type="region of interest" description="Disordered" evidence="4">
    <location>
        <begin position="276"/>
        <end position="303"/>
    </location>
</feature>
<evidence type="ECO:0000256" key="1">
    <source>
        <dbReference type="ARBA" id="ARBA00006484"/>
    </source>
</evidence>
<comment type="caution">
    <text evidence="5">The sequence shown here is derived from an EMBL/GenBank/DDBJ whole genome shotgun (WGS) entry which is preliminary data.</text>
</comment>
<dbReference type="PANTHER" id="PTHR44196:SF1">
    <property type="entry name" value="DEHYDROGENASE_REDUCTASE SDR FAMILY MEMBER 7B"/>
    <property type="match status" value="1"/>
</dbReference>
<protein>
    <submittedName>
        <fullName evidence="5">SDR family NAD(P)-dependent oxidoreductase</fullName>
    </submittedName>
</protein>